<dbReference type="EMBL" id="CP035033">
    <property type="protein sequence ID" value="QAB16296.1"/>
    <property type="molecule type" value="Genomic_DNA"/>
</dbReference>
<dbReference type="InterPro" id="IPR029033">
    <property type="entry name" value="His_PPase_superfam"/>
</dbReference>
<gene>
    <name evidence="1" type="ORF">EPV75_11820</name>
</gene>
<dbReference type="SUPFAM" id="SSF53254">
    <property type="entry name" value="Phosphoglycerate mutase-like"/>
    <property type="match status" value="1"/>
</dbReference>
<dbReference type="Proteomes" id="UP000285478">
    <property type="component" value="Chromosome"/>
</dbReference>
<proteinExistence type="predicted"/>
<dbReference type="Gene3D" id="3.40.50.1240">
    <property type="entry name" value="Phosphoglycerate mutase-like"/>
    <property type="match status" value="1"/>
</dbReference>
<name>A0A410H5X6_9GAMM</name>
<dbReference type="AlphaFoldDB" id="A0A410H5X6"/>
<dbReference type="Pfam" id="PF00300">
    <property type="entry name" value="His_Phos_1"/>
    <property type="match status" value="1"/>
</dbReference>
<sequence length="207" mass="23019">MMMKNGGKAMKRVWKAWVFGSVWVWSLFGAASWAEGSGDDFWAALQEGGKVVLIRHAQIDREFGDAFLLDSSCFSERNLNEDGKAQAKKIGEEFRAHGIQVDQVLASPHCRTQDTASLAFGEFEVMPELRLIRALPEEKAKANLQVTRQLISQFNGEGNLILVTHRPNIGELIYQRLQPGEMAVLEPLGSEPGDTVFDLIARYSVAP</sequence>
<accession>A0A410H5X6</accession>
<reference evidence="1 2" key="1">
    <citation type="journal article" date="2018" name="Environ. Microbiol.">
        <title>Genomes of ubiquitous marine and hypersaline Hydrogenovibrio, Thiomicrorhabdus and Thiomicrospira spp. encode a diversity of mechanisms to sustain chemolithoautotrophy in heterogeneous environments.</title>
        <authorList>
            <person name="Scott K.M."/>
            <person name="Williams J."/>
            <person name="Porter C.M.B."/>
            <person name="Russel S."/>
            <person name="Harmer T.L."/>
            <person name="Paul J.H."/>
            <person name="Antonen K.M."/>
            <person name="Bridges M.K."/>
            <person name="Camper G.J."/>
            <person name="Campla C.K."/>
            <person name="Casella L.G."/>
            <person name="Chase E."/>
            <person name="Conrad J.W."/>
            <person name="Cruz M.C."/>
            <person name="Dunlap D.S."/>
            <person name="Duran L."/>
            <person name="Fahsbender E.M."/>
            <person name="Goldsmith D.B."/>
            <person name="Keeley R.F."/>
            <person name="Kondoff M.R."/>
            <person name="Kussy B.I."/>
            <person name="Lane M.K."/>
            <person name="Lawler S."/>
            <person name="Leigh B.A."/>
            <person name="Lewis C."/>
            <person name="Lostal L.M."/>
            <person name="Marking D."/>
            <person name="Mancera P.A."/>
            <person name="McClenthan E.C."/>
            <person name="McIntyre E.A."/>
            <person name="Mine J.A."/>
            <person name="Modi S."/>
            <person name="Moore B.D."/>
            <person name="Morgan W.A."/>
            <person name="Nelson K.M."/>
            <person name="Nguyen K.N."/>
            <person name="Ogburn N."/>
            <person name="Parrino D.G."/>
            <person name="Pedapudi A.D."/>
            <person name="Pelham R.P."/>
            <person name="Preece A.M."/>
            <person name="Rampersad E.A."/>
            <person name="Richardson J.C."/>
            <person name="Rodgers C.M."/>
            <person name="Schaffer B.L."/>
            <person name="Sheridan N.E."/>
            <person name="Solone M.R."/>
            <person name="Staley Z.R."/>
            <person name="Tabuchi M."/>
            <person name="Waide R.J."/>
            <person name="Wanjugi P.W."/>
            <person name="Young S."/>
            <person name="Clum A."/>
            <person name="Daum C."/>
            <person name="Huntemann M."/>
            <person name="Ivanova N."/>
            <person name="Kyrpides N."/>
            <person name="Mikhailova N."/>
            <person name="Palaniappan K."/>
            <person name="Pillay M."/>
            <person name="Reddy T.B.K."/>
            <person name="Shapiro N."/>
            <person name="Stamatis D."/>
            <person name="Varghese N."/>
            <person name="Woyke T."/>
            <person name="Boden R."/>
            <person name="Freyermuth S.K."/>
            <person name="Kerfeld C.A."/>
        </authorList>
    </citation>
    <scope>NUCLEOTIDE SEQUENCE [LARGE SCALE GENOMIC DNA]</scope>
    <source>
        <strain evidence="1 2">JR-2</strain>
    </source>
</reference>
<dbReference type="CDD" id="cd07067">
    <property type="entry name" value="HP_PGM_like"/>
    <property type="match status" value="1"/>
</dbReference>
<dbReference type="KEGG" id="htr:EPV75_11820"/>
<protein>
    <submittedName>
        <fullName evidence="1">Histidine phosphatase family protein</fullName>
    </submittedName>
</protein>
<evidence type="ECO:0000313" key="2">
    <source>
        <dbReference type="Proteomes" id="UP000285478"/>
    </source>
</evidence>
<organism evidence="1 2">
    <name type="scientific">Hydrogenovibrio thermophilus</name>
    <dbReference type="NCBI Taxonomy" id="265883"/>
    <lineage>
        <taxon>Bacteria</taxon>
        <taxon>Pseudomonadati</taxon>
        <taxon>Pseudomonadota</taxon>
        <taxon>Gammaproteobacteria</taxon>
        <taxon>Thiotrichales</taxon>
        <taxon>Piscirickettsiaceae</taxon>
        <taxon>Hydrogenovibrio</taxon>
    </lineage>
</organism>
<dbReference type="InterPro" id="IPR013078">
    <property type="entry name" value="His_Pase_superF_clade-1"/>
</dbReference>
<keyword evidence="2" id="KW-1185">Reference proteome</keyword>
<evidence type="ECO:0000313" key="1">
    <source>
        <dbReference type="EMBL" id="QAB16296.1"/>
    </source>
</evidence>